<protein>
    <submittedName>
        <fullName evidence="7">RNA polymerase subunit sigma-24</fullName>
    </submittedName>
</protein>
<dbReference type="InterPro" id="IPR013325">
    <property type="entry name" value="RNA_pol_sigma_r2"/>
</dbReference>
<evidence type="ECO:0000256" key="4">
    <source>
        <dbReference type="ARBA" id="ARBA00023163"/>
    </source>
</evidence>
<dbReference type="GO" id="GO:0016987">
    <property type="term" value="F:sigma factor activity"/>
    <property type="evidence" value="ECO:0007669"/>
    <property type="project" value="UniProtKB-KW"/>
</dbReference>
<dbReference type="Gene3D" id="1.10.1740.10">
    <property type="match status" value="1"/>
</dbReference>
<dbReference type="InterPro" id="IPR036388">
    <property type="entry name" value="WH-like_DNA-bd_sf"/>
</dbReference>
<dbReference type="STRING" id="1122240.GCA_000620105_01658"/>
<keyword evidence="8" id="KW-1185">Reference proteome</keyword>
<dbReference type="SUPFAM" id="SSF88946">
    <property type="entry name" value="Sigma2 domain of RNA polymerase sigma factors"/>
    <property type="match status" value="1"/>
</dbReference>
<dbReference type="InterPro" id="IPR039425">
    <property type="entry name" value="RNA_pol_sigma-70-like"/>
</dbReference>
<dbReference type="AlphaFoldDB" id="A0A2S0PBH5"/>
<dbReference type="Gene3D" id="1.10.10.10">
    <property type="entry name" value="Winged helix-like DNA-binding domain superfamily/Winged helix DNA-binding domain"/>
    <property type="match status" value="1"/>
</dbReference>
<sequence>MTARHYLELVNFFSRSLRDRDAAADVVQESYSRVLAMRQPETVLDLRALLYRIGKNIVIDDARARQAEQRMLDTLGLISADSAPSPEREADARQQCRRLAARLAVMPRKRREAFILVRIYGFSHAESALHLATTVAAIEKHIVRAVCDLFDLATLRTA</sequence>
<accession>A0A2S0PBH5</accession>
<dbReference type="PANTHER" id="PTHR43133">
    <property type="entry name" value="RNA POLYMERASE ECF-TYPE SIGMA FACTO"/>
    <property type="match status" value="1"/>
</dbReference>
<keyword evidence="2" id="KW-0805">Transcription regulation</keyword>
<keyword evidence="4" id="KW-0804">Transcription</keyword>
<dbReference type="GO" id="GO:0006352">
    <property type="term" value="P:DNA-templated transcription initiation"/>
    <property type="evidence" value="ECO:0007669"/>
    <property type="project" value="InterPro"/>
</dbReference>
<evidence type="ECO:0000313" key="7">
    <source>
        <dbReference type="EMBL" id="AVY94695.1"/>
    </source>
</evidence>
<dbReference type="Pfam" id="PF08281">
    <property type="entry name" value="Sigma70_r4_2"/>
    <property type="match status" value="1"/>
</dbReference>
<dbReference type="Pfam" id="PF04542">
    <property type="entry name" value="Sigma70_r2"/>
    <property type="match status" value="1"/>
</dbReference>
<evidence type="ECO:0000259" key="5">
    <source>
        <dbReference type="Pfam" id="PF04542"/>
    </source>
</evidence>
<dbReference type="RefSeq" id="WP_107889542.1">
    <property type="nucleotide sequence ID" value="NZ_CP028519.1"/>
</dbReference>
<dbReference type="InterPro" id="IPR007627">
    <property type="entry name" value="RNA_pol_sigma70_r2"/>
</dbReference>
<dbReference type="GO" id="GO:0003677">
    <property type="term" value="F:DNA binding"/>
    <property type="evidence" value="ECO:0007669"/>
    <property type="project" value="InterPro"/>
</dbReference>
<dbReference type="InterPro" id="IPR013249">
    <property type="entry name" value="RNA_pol_sigma70_r4_t2"/>
</dbReference>
<dbReference type="KEGG" id="maer:DAI18_12095"/>
<dbReference type="Proteomes" id="UP000244173">
    <property type="component" value="Chromosome"/>
</dbReference>
<reference evidence="7 8" key="1">
    <citation type="submission" date="2018-04" db="EMBL/GenBank/DDBJ databases">
        <title>Denitrifier Microvirgula.</title>
        <authorList>
            <person name="Anderson E."/>
            <person name="Jang J."/>
            <person name="Ishii S."/>
        </authorList>
    </citation>
    <scope>NUCLEOTIDE SEQUENCE [LARGE SCALE GENOMIC DNA]</scope>
    <source>
        <strain evidence="7 8">BE2.4</strain>
    </source>
</reference>
<dbReference type="EMBL" id="CP028519">
    <property type="protein sequence ID" value="AVY94695.1"/>
    <property type="molecule type" value="Genomic_DNA"/>
</dbReference>
<evidence type="ECO:0000259" key="6">
    <source>
        <dbReference type="Pfam" id="PF08281"/>
    </source>
</evidence>
<proteinExistence type="inferred from homology"/>
<evidence type="ECO:0000313" key="8">
    <source>
        <dbReference type="Proteomes" id="UP000244173"/>
    </source>
</evidence>
<feature type="domain" description="RNA polymerase sigma-70 region 2" evidence="5">
    <location>
        <begin position="4"/>
        <end position="66"/>
    </location>
</feature>
<dbReference type="InterPro" id="IPR013324">
    <property type="entry name" value="RNA_pol_sigma_r3/r4-like"/>
</dbReference>
<feature type="domain" description="RNA polymerase sigma factor 70 region 4 type 2" evidence="6">
    <location>
        <begin position="97"/>
        <end position="145"/>
    </location>
</feature>
<dbReference type="OrthoDB" id="192021at2"/>
<gene>
    <name evidence="7" type="ORF">DAI18_12095</name>
</gene>
<dbReference type="PANTHER" id="PTHR43133:SF63">
    <property type="entry name" value="RNA POLYMERASE SIGMA FACTOR FECI-RELATED"/>
    <property type="match status" value="1"/>
</dbReference>
<evidence type="ECO:0000256" key="1">
    <source>
        <dbReference type="ARBA" id="ARBA00010641"/>
    </source>
</evidence>
<organism evidence="7 8">
    <name type="scientific">Microvirgula aerodenitrificans</name>
    <dbReference type="NCBI Taxonomy" id="57480"/>
    <lineage>
        <taxon>Bacteria</taxon>
        <taxon>Pseudomonadati</taxon>
        <taxon>Pseudomonadota</taxon>
        <taxon>Betaproteobacteria</taxon>
        <taxon>Neisseriales</taxon>
        <taxon>Aquaspirillaceae</taxon>
        <taxon>Microvirgula</taxon>
    </lineage>
</organism>
<name>A0A2S0PBH5_9NEIS</name>
<dbReference type="SUPFAM" id="SSF88659">
    <property type="entry name" value="Sigma3 and sigma4 domains of RNA polymerase sigma factors"/>
    <property type="match status" value="1"/>
</dbReference>
<keyword evidence="3" id="KW-0731">Sigma factor</keyword>
<evidence type="ECO:0000256" key="3">
    <source>
        <dbReference type="ARBA" id="ARBA00023082"/>
    </source>
</evidence>
<comment type="similarity">
    <text evidence="1">Belongs to the sigma-70 factor family. ECF subfamily.</text>
</comment>
<evidence type="ECO:0000256" key="2">
    <source>
        <dbReference type="ARBA" id="ARBA00023015"/>
    </source>
</evidence>